<dbReference type="Pfam" id="PF00293">
    <property type="entry name" value="NUDIX"/>
    <property type="match status" value="1"/>
</dbReference>
<dbReference type="PRINTS" id="PR00502">
    <property type="entry name" value="NUDIXFAMILY"/>
</dbReference>
<dbReference type="GeneID" id="93733958"/>
<dbReference type="CDD" id="cd18876">
    <property type="entry name" value="NUDIX_Hydrolase"/>
    <property type="match status" value="1"/>
</dbReference>
<accession>D5SK93</accession>
<dbReference type="RefSeq" id="WP_003963325.1">
    <property type="nucleotide sequence ID" value="NZ_CM000914.1"/>
</dbReference>
<dbReference type="Proteomes" id="UP000002357">
    <property type="component" value="Plasmid pSCL4"/>
</dbReference>
<dbReference type="InterPro" id="IPR020476">
    <property type="entry name" value="Nudix_hydrolase"/>
</dbReference>
<evidence type="ECO:0000313" key="7">
    <source>
        <dbReference type="Proteomes" id="UP000002357"/>
    </source>
</evidence>
<dbReference type="PANTHER" id="PTHR43046:SF14">
    <property type="entry name" value="MUTT_NUDIX FAMILY PROTEIN"/>
    <property type="match status" value="1"/>
</dbReference>
<dbReference type="InterPro" id="IPR000086">
    <property type="entry name" value="NUDIX_hydrolase_dom"/>
</dbReference>
<keyword evidence="7" id="KW-1185">Reference proteome</keyword>
<keyword evidence="3 4" id="KW-0378">Hydrolase</keyword>
<dbReference type="PANTHER" id="PTHR43046">
    <property type="entry name" value="GDP-MANNOSE MANNOSYL HYDROLASE"/>
    <property type="match status" value="1"/>
</dbReference>
<dbReference type="OrthoDB" id="4247482at2"/>
<protein>
    <submittedName>
        <fullName evidence="6">NUDIX hydrolase</fullName>
    </submittedName>
</protein>
<dbReference type="AlphaFoldDB" id="D5SK93"/>
<dbReference type="InterPro" id="IPR020084">
    <property type="entry name" value="NUDIX_hydrolase_CS"/>
</dbReference>
<feature type="domain" description="Nudix hydrolase" evidence="5">
    <location>
        <begin position="7"/>
        <end position="137"/>
    </location>
</feature>
<dbReference type="PROSITE" id="PS00893">
    <property type="entry name" value="NUDIX_BOX"/>
    <property type="match status" value="1"/>
</dbReference>
<dbReference type="PROSITE" id="PS51462">
    <property type="entry name" value="NUDIX"/>
    <property type="match status" value="1"/>
</dbReference>
<comment type="similarity">
    <text evidence="2 4">Belongs to the Nudix hydrolase family.</text>
</comment>
<evidence type="ECO:0000256" key="4">
    <source>
        <dbReference type="RuleBase" id="RU003476"/>
    </source>
</evidence>
<evidence type="ECO:0000256" key="2">
    <source>
        <dbReference type="ARBA" id="ARBA00005582"/>
    </source>
</evidence>
<evidence type="ECO:0000256" key="3">
    <source>
        <dbReference type="ARBA" id="ARBA00022801"/>
    </source>
</evidence>
<reference evidence="6 7" key="1">
    <citation type="journal article" date="2010" name="Genome Biol. Evol.">
        <title>The sequence of a 1.8-mb bacterial linear plasmid reveals a rich evolutionary reservoir of secondary metabolic pathways.</title>
        <authorList>
            <person name="Medema M.H."/>
            <person name="Trefzer A."/>
            <person name="Kovalchuk A."/>
            <person name="van den Berg M."/>
            <person name="Mueller U."/>
            <person name="Heijne W."/>
            <person name="Wu L."/>
            <person name="Alam M.T."/>
            <person name="Ronning C.M."/>
            <person name="Nierman W.C."/>
            <person name="Bovenberg R.A.L."/>
            <person name="Breitling R."/>
            <person name="Takano E."/>
        </authorList>
    </citation>
    <scope>NUCLEOTIDE SEQUENCE [LARGE SCALE GENOMIC DNA]</scope>
    <source>
        <strain evidence="7">ATCC 27064 / DSM 738 / JCM 4710 / NBRC 13307 / NCIMB 12785 / NRRL 3585 / VKM Ac-602</strain>
        <plasmid evidence="6">pSCL4</plasmid>
    </source>
</reference>
<proteinExistence type="inferred from homology"/>
<evidence type="ECO:0000259" key="5">
    <source>
        <dbReference type="PROSITE" id="PS51462"/>
    </source>
</evidence>
<evidence type="ECO:0000256" key="1">
    <source>
        <dbReference type="ARBA" id="ARBA00001946"/>
    </source>
</evidence>
<dbReference type="eggNOG" id="COG1051">
    <property type="taxonomic scope" value="Bacteria"/>
</dbReference>
<dbReference type="EMBL" id="CM000914">
    <property type="protein sequence ID" value="EFG04336.2"/>
    <property type="molecule type" value="Genomic_DNA"/>
</dbReference>
<dbReference type="Gene3D" id="3.90.79.10">
    <property type="entry name" value="Nucleoside Triphosphate Pyrophosphohydrolase"/>
    <property type="match status" value="1"/>
</dbReference>
<dbReference type="GO" id="GO:0016787">
    <property type="term" value="F:hydrolase activity"/>
    <property type="evidence" value="ECO:0007669"/>
    <property type="project" value="UniProtKB-KW"/>
</dbReference>
<geneLocation type="plasmid" evidence="6 7">
    <name>pSCL4</name>
</geneLocation>
<gene>
    <name evidence="6" type="ORF">SCLAV_p0850</name>
</gene>
<comment type="cofactor">
    <cofactor evidence="1">
        <name>Mg(2+)</name>
        <dbReference type="ChEBI" id="CHEBI:18420"/>
    </cofactor>
</comment>
<name>D5SK93_STRCL</name>
<dbReference type="InterPro" id="IPR015797">
    <property type="entry name" value="NUDIX_hydrolase-like_dom_sf"/>
</dbReference>
<organism evidence="6 7">
    <name type="scientific">Streptomyces clavuligerus</name>
    <dbReference type="NCBI Taxonomy" id="1901"/>
    <lineage>
        <taxon>Bacteria</taxon>
        <taxon>Bacillati</taxon>
        <taxon>Actinomycetota</taxon>
        <taxon>Actinomycetes</taxon>
        <taxon>Kitasatosporales</taxon>
        <taxon>Streptomycetaceae</taxon>
        <taxon>Streptomyces</taxon>
    </lineage>
</organism>
<evidence type="ECO:0000313" key="6">
    <source>
        <dbReference type="EMBL" id="EFG04336.2"/>
    </source>
</evidence>
<sequence length="155" mass="16852">MTNPLARPTMSAGALLDNGKGEYLIVKPGYKEGWNLPGGGVDEGETPRQACERELREELGIEQTPGRLLVSTYVQTADGGHIYWIFDGGTLTPEQQQAIVIQESELTAFRFSGPDDISPTDIPPSRRPLWDAALGALRDGGSVHLEVAGPRPERR</sequence>
<dbReference type="KEGG" id="sclf:BB341_28455"/>
<keyword evidence="6" id="KW-0614">Plasmid</keyword>
<dbReference type="SUPFAM" id="SSF55811">
    <property type="entry name" value="Nudix"/>
    <property type="match status" value="1"/>
</dbReference>